<name>A0A318SAR9_9DEIO</name>
<dbReference type="EMBL" id="QJSX01000001">
    <property type="protein sequence ID" value="PYE56469.1"/>
    <property type="molecule type" value="Genomic_DNA"/>
</dbReference>
<dbReference type="AlphaFoldDB" id="A0A318SAR9"/>
<sequence>MTSPDSADSRVAVKLLQGYLWHPKDAPYTPADFLPSVLEDTNVLFDEITPPFAFFDDGTLTSTQAFYQFTALRLYDAKPDDATLHEHALRFSQALGPVLQETPRSLGWELWEDLREL</sequence>
<reference evidence="1 2" key="1">
    <citation type="submission" date="2018-06" db="EMBL/GenBank/DDBJ databases">
        <title>Genomic Encyclopedia of Type Strains, Phase IV (KMG-IV): sequencing the most valuable type-strain genomes for metagenomic binning, comparative biology and taxonomic classification.</title>
        <authorList>
            <person name="Goeker M."/>
        </authorList>
    </citation>
    <scope>NUCLEOTIDE SEQUENCE [LARGE SCALE GENOMIC DNA]</scope>
    <source>
        <strain evidence="1 2">DSM 18048</strain>
    </source>
</reference>
<accession>A0A318SAR9</accession>
<organism evidence="1 2">
    <name type="scientific">Deinococcus yavapaiensis KR-236</name>
    <dbReference type="NCBI Taxonomy" id="694435"/>
    <lineage>
        <taxon>Bacteria</taxon>
        <taxon>Thermotogati</taxon>
        <taxon>Deinococcota</taxon>
        <taxon>Deinococci</taxon>
        <taxon>Deinococcales</taxon>
        <taxon>Deinococcaceae</taxon>
        <taxon>Deinococcus</taxon>
    </lineage>
</organism>
<dbReference type="Pfam" id="PF11482">
    <property type="entry name" value="DUF3208"/>
    <property type="match status" value="1"/>
</dbReference>
<protein>
    <submittedName>
        <fullName evidence="1">Uncharacterized protein DUF3208</fullName>
    </submittedName>
</protein>
<dbReference type="Gene3D" id="3.30.70.2290">
    <property type="entry name" value="Protein of unknown function (DUF3208)"/>
    <property type="match status" value="1"/>
</dbReference>
<keyword evidence="2" id="KW-1185">Reference proteome</keyword>
<dbReference type="InterPro" id="IPR021576">
    <property type="entry name" value="DUF3208"/>
</dbReference>
<comment type="caution">
    <text evidence="1">The sequence shown here is derived from an EMBL/GenBank/DDBJ whole genome shotgun (WGS) entry which is preliminary data.</text>
</comment>
<evidence type="ECO:0000313" key="2">
    <source>
        <dbReference type="Proteomes" id="UP000248326"/>
    </source>
</evidence>
<evidence type="ECO:0000313" key="1">
    <source>
        <dbReference type="EMBL" id="PYE56469.1"/>
    </source>
</evidence>
<dbReference type="RefSeq" id="WP_110884959.1">
    <property type="nucleotide sequence ID" value="NZ_QJSX01000001.1"/>
</dbReference>
<dbReference type="OrthoDB" id="72620at2"/>
<dbReference type="Proteomes" id="UP000248326">
    <property type="component" value="Unassembled WGS sequence"/>
</dbReference>
<gene>
    <name evidence="1" type="ORF">DES52_101273</name>
</gene>
<proteinExistence type="predicted"/>